<evidence type="ECO:0000256" key="1">
    <source>
        <dbReference type="ARBA" id="ARBA00023016"/>
    </source>
</evidence>
<dbReference type="PANTHER" id="PTHR48094:SF11">
    <property type="entry name" value="GLUTATHIONE-INDEPENDENT GLYOXALASE HSP31-RELATED"/>
    <property type="match status" value="1"/>
</dbReference>
<evidence type="ECO:0000313" key="5">
    <source>
        <dbReference type="EMBL" id="CAB4913570.1"/>
    </source>
</evidence>
<dbReference type="CDD" id="cd03141">
    <property type="entry name" value="GATase1_Hsp31_like"/>
    <property type="match status" value="1"/>
</dbReference>
<evidence type="ECO:0000259" key="4">
    <source>
        <dbReference type="Pfam" id="PF01965"/>
    </source>
</evidence>
<reference evidence="5" key="1">
    <citation type="submission" date="2020-05" db="EMBL/GenBank/DDBJ databases">
        <authorList>
            <person name="Chiriac C."/>
            <person name="Salcher M."/>
            <person name="Ghai R."/>
            <person name="Kavagutti S V."/>
        </authorList>
    </citation>
    <scope>NUCLEOTIDE SEQUENCE</scope>
</reference>
<keyword evidence="2" id="KW-0456">Lyase</keyword>
<gene>
    <name evidence="5" type="ORF">UFOPK3564_01417</name>
</gene>
<dbReference type="GO" id="GO:0019172">
    <property type="term" value="F:glyoxalase III activity"/>
    <property type="evidence" value="ECO:0007669"/>
    <property type="project" value="TreeGrafter"/>
</dbReference>
<dbReference type="SUPFAM" id="SSF52317">
    <property type="entry name" value="Class I glutamine amidotransferase-like"/>
    <property type="match status" value="1"/>
</dbReference>
<dbReference type="GO" id="GO:0005737">
    <property type="term" value="C:cytoplasm"/>
    <property type="evidence" value="ECO:0007669"/>
    <property type="project" value="TreeGrafter"/>
</dbReference>
<dbReference type="Gene3D" id="3.40.50.880">
    <property type="match status" value="1"/>
</dbReference>
<evidence type="ECO:0000256" key="2">
    <source>
        <dbReference type="ARBA" id="ARBA00023239"/>
    </source>
</evidence>
<accession>A0A6J7HB87</accession>
<organism evidence="5">
    <name type="scientific">freshwater metagenome</name>
    <dbReference type="NCBI Taxonomy" id="449393"/>
    <lineage>
        <taxon>unclassified sequences</taxon>
        <taxon>metagenomes</taxon>
        <taxon>ecological metagenomes</taxon>
    </lineage>
</organism>
<proteinExistence type="inferred from homology"/>
<sequence length="252" mass="26871">MSTPETPTHQVLILLTGADEWTLVDGTKHPTGFWADELVAPHRVFAKAGWRITLATPGGVTPPLDEGSLEPGAAGGDAAAADQRAYLDGIQDELEAAVAIEDVDPRPFDVVFVPGGHGPMEDLAVHAPTGRLLTQMLDDDMKLVAAVCHGPAALLAAQRADGSWPFAGRTLTAFTNEEEHQAGLGEIATWLLEDRLRDGGTQFEYGEPWGSFLVEDRNLHTGQNPASAGPLAERLVEIVAARDEALKMLAEE</sequence>
<evidence type="ECO:0000256" key="3">
    <source>
        <dbReference type="ARBA" id="ARBA00038493"/>
    </source>
</evidence>
<dbReference type="PANTHER" id="PTHR48094">
    <property type="entry name" value="PROTEIN/NUCLEIC ACID DEGLYCASE DJ-1-RELATED"/>
    <property type="match status" value="1"/>
</dbReference>
<dbReference type="GO" id="GO:0019243">
    <property type="term" value="P:methylglyoxal catabolic process to D-lactate via S-lactoyl-glutathione"/>
    <property type="evidence" value="ECO:0007669"/>
    <property type="project" value="TreeGrafter"/>
</dbReference>
<dbReference type="Pfam" id="PF01965">
    <property type="entry name" value="DJ-1_PfpI"/>
    <property type="match status" value="1"/>
</dbReference>
<protein>
    <submittedName>
        <fullName evidence="5">Unannotated protein</fullName>
    </submittedName>
</protein>
<dbReference type="InterPro" id="IPR029062">
    <property type="entry name" value="Class_I_gatase-like"/>
</dbReference>
<name>A0A6J7HB87_9ZZZZ</name>
<comment type="similarity">
    <text evidence="3">Belongs to the peptidase C56 family. HSP31-like subfamily.</text>
</comment>
<dbReference type="EMBL" id="CAFBMK010000069">
    <property type="protein sequence ID" value="CAB4913570.1"/>
    <property type="molecule type" value="Genomic_DNA"/>
</dbReference>
<keyword evidence="1" id="KW-0346">Stress response</keyword>
<dbReference type="InterPro" id="IPR050325">
    <property type="entry name" value="Prot/Nucl_acid_deglycase"/>
</dbReference>
<dbReference type="AlphaFoldDB" id="A0A6J7HB87"/>
<dbReference type="InterPro" id="IPR002818">
    <property type="entry name" value="DJ-1/PfpI"/>
</dbReference>
<feature type="domain" description="DJ-1/PfpI" evidence="4">
    <location>
        <begin position="37"/>
        <end position="236"/>
    </location>
</feature>